<proteinExistence type="predicted"/>
<evidence type="ECO:0000259" key="2">
    <source>
        <dbReference type="Pfam" id="PF01636"/>
    </source>
</evidence>
<evidence type="ECO:0000313" key="4">
    <source>
        <dbReference type="Proteomes" id="UP000290365"/>
    </source>
</evidence>
<dbReference type="Pfam" id="PF01636">
    <property type="entry name" value="APH"/>
    <property type="match status" value="1"/>
</dbReference>
<accession>A0A4P6JPR2</accession>
<name>A0A4P6JPR2_KTERU</name>
<dbReference type="Proteomes" id="UP000290365">
    <property type="component" value="Chromosome"/>
</dbReference>
<dbReference type="KEGG" id="kbs:EPA93_15805"/>
<feature type="region of interest" description="Disordered" evidence="1">
    <location>
        <begin position="1"/>
        <end position="24"/>
    </location>
</feature>
<gene>
    <name evidence="3" type="ORF">EPA93_15805</name>
</gene>
<sequence length="472" mass="54547">MDANARHPLADTSHDENDEREKHSMNPPAIYEYSAVIPHRTQPAVLLLHTENGWSLPCWQTTERPFWQTCDHINQTIQALLALRVITLRCLFIDQDTGSGHLIRVYEFENRDAQWRPPVNGSWIGFSEFKTLPLTHQMQRAVLEAWFTEQIEGIPTARRAWARTGWFDETARWIVETLQGQAIEVSEAVQQIRTWERSCLLRVATTHEQVYCKAVPAMFTHELPLTQHLDVHWPSHASSVLAANRQQSLLLLRDFGGPKLGERGIFARWEEAVHTFAMLQRETVTHADSLIAMGCPTRTLDDLIEDIRTLLADTEALFVGGKGLTSSEIAALHAHLPHFLNLCQELKTYQLPYALEHGDFGPANVAWVEQRPLFFDWSDSSVAHPFFSLCLFPEEMEISFPDTPDWQMRQRSAYLRPWVRYESLERLTRAFEIAQCLAPLHHASRYHRFILPHMEAKWEMTLMIPAYLRCLL</sequence>
<dbReference type="AlphaFoldDB" id="A0A4P6JPR2"/>
<dbReference type="EMBL" id="CP035758">
    <property type="protein sequence ID" value="QBD77379.1"/>
    <property type="molecule type" value="Genomic_DNA"/>
</dbReference>
<reference evidence="3 4" key="1">
    <citation type="submission" date="2019-01" db="EMBL/GenBank/DDBJ databases">
        <title>Ktedonosporobacter rubrisoli SCAWS-G2.</title>
        <authorList>
            <person name="Huang Y."/>
            <person name="Yan B."/>
        </authorList>
    </citation>
    <scope>NUCLEOTIDE SEQUENCE [LARGE SCALE GENOMIC DNA]</scope>
    <source>
        <strain evidence="3 4">SCAWS-G2</strain>
    </source>
</reference>
<keyword evidence="4" id="KW-1185">Reference proteome</keyword>
<evidence type="ECO:0000313" key="3">
    <source>
        <dbReference type="EMBL" id="QBD77379.1"/>
    </source>
</evidence>
<protein>
    <recommendedName>
        <fullName evidence="2">Aminoglycoside phosphotransferase domain-containing protein</fullName>
    </recommendedName>
</protein>
<dbReference type="Gene3D" id="3.90.1200.10">
    <property type="match status" value="1"/>
</dbReference>
<dbReference type="InterPro" id="IPR002575">
    <property type="entry name" value="Aminoglycoside_PTrfase"/>
</dbReference>
<dbReference type="InterPro" id="IPR011009">
    <property type="entry name" value="Kinase-like_dom_sf"/>
</dbReference>
<dbReference type="SUPFAM" id="SSF56112">
    <property type="entry name" value="Protein kinase-like (PK-like)"/>
    <property type="match status" value="1"/>
</dbReference>
<feature type="domain" description="Aminoglycoside phosphotransferase" evidence="2">
    <location>
        <begin position="324"/>
        <end position="415"/>
    </location>
</feature>
<organism evidence="3 4">
    <name type="scientific">Ktedonosporobacter rubrisoli</name>
    <dbReference type="NCBI Taxonomy" id="2509675"/>
    <lineage>
        <taxon>Bacteria</taxon>
        <taxon>Bacillati</taxon>
        <taxon>Chloroflexota</taxon>
        <taxon>Ktedonobacteria</taxon>
        <taxon>Ktedonobacterales</taxon>
        <taxon>Ktedonosporobacteraceae</taxon>
        <taxon>Ktedonosporobacter</taxon>
    </lineage>
</organism>
<dbReference type="OrthoDB" id="101887at2"/>
<evidence type="ECO:0000256" key="1">
    <source>
        <dbReference type="SAM" id="MobiDB-lite"/>
    </source>
</evidence>